<protein>
    <submittedName>
        <fullName evidence="1">Uncharacterized protein</fullName>
    </submittedName>
</protein>
<accession>A0ACB9MDL7</accession>
<dbReference type="Proteomes" id="UP000828941">
    <property type="component" value="Chromosome 9"/>
</dbReference>
<evidence type="ECO:0000313" key="2">
    <source>
        <dbReference type="Proteomes" id="UP000828941"/>
    </source>
</evidence>
<sequence length="1203" mass="131752">MGMGYCISHYEKFSISLLSQPSSTISSSSRYLSIPNTFNLNKFGAKKKFSSFSFQTRFSPLTSHGKSGRTRCSRRKLEVSATTTGSNGSPKSVDESTKTKVGKRTDLKKILILGAGPIVIGQACEFDYSGTQACKALREEGYEVVLINSNPATIMTDPNMADRTYVTPMTPELVEEVLEKERPDALLPTMGGQTALNLAVALAESGALEKYGVELIGAKLEAIKKAEDRDLFKQAMKNIGIKTPPSGIGTTLEECINIADEIGEFPLIIRPAFTLGGTGGGIAYNREEFEEICKAGLAASLTTQVLIEKSLLGWKEYELEVMRDLADNVVIICSIENIDPMGVHTGDSITVAPAQTLTDKEYQRLRDYSIAIIREIGVECGGSNVQFAVNPKDGEVMVIEMNPRVSRSSALASKATGFPIAKMAAKLSIGYSLDQIPNDITKKTPASFEPSIDYVVTKIPRFAFEKFPGSQPILTTQMKSVGEAMAVGRTFQESFQKAVRSLEYGYSGWGSAPVKELDYDLDKLKYNLRVPNPDRIHAIYAAMKKGMDIDQIHELSYIDKWFLVQLKELVDVEHFLQSCKLGDLTKDDLYEVKRRGFSDKQIAFATKSTENEVRSRRLSLGVIPAYKRVDTCAAEFEANTPYMYSSYDFECESAPTQRKKVLILGGGPNRIGQGIEFDYCCCHASFSLQEVEYETIMVNSNPETVSTDYDTSDRLYFEPLTVEDVTNIIDLEKPDGIIVQFGGQTPLKLALPLEKYLDEHKPISASGLGQVSIWGTSPDSIDAAEDRERFNTMLQALMIEQPKGGIAKSEKDALRIAAEIGYPVVVRPSYVLGGRAMEIVYSDEKLVTYLENAVEVDPERPVLIDKYLSDAIEIDVDALADSHGNVVIGGIMEHIEQAGVHSGDSACSIPTRTVPSSVLETIRSWTEKLAKRLNVCGLMNCQYAITASRDVFLLEANPRASRTVPFVSKAIGQPLAKYASLVMSGKSLKDIGFTKEVIPEYVSVKEAVLPFAKFPGCDVLLSPEMRSTGEVMGIDSVYDIAFAKAQLAAGQKLPLSGTVFLSLNDLTKPHLEKVARAFIGIGFQIVATSGTAHVLELAKIPAKRVRKMHEATDEPHAGDLIAKGDIQLMVITSSGDELDQRDGRALRRMTLDYKVPIVTTINGALATAEAIKSLMSSSIKMMALQDFLDVEVGKNLQTTSPSL</sequence>
<comment type="caution">
    <text evidence="1">The sequence shown here is derived from an EMBL/GenBank/DDBJ whole genome shotgun (WGS) entry which is preliminary data.</text>
</comment>
<keyword evidence="2" id="KW-1185">Reference proteome</keyword>
<evidence type="ECO:0000313" key="1">
    <source>
        <dbReference type="EMBL" id="KAI4322225.1"/>
    </source>
</evidence>
<reference evidence="1 2" key="1">
    <citation type="journal article" date="2022" name="DNA Res.">
        <title>Chromosomal-level genome assembly of the orchid tree Bauhinia variegata (Leguminosae; Cercidoideae) supports the allotetraploid origin hypothesis of Bauhinia.</title>
        <authorList>
            <person name="Zhong Y."/>
            <person name="Chen Y."/>
            <person name="Zheng D."/>
            <person name="Pang J."/>
            <person name="Liu Y."/>
            <person name="Luo S."/>
            <person name="Meng S."/>
            <person name="Qian L."/>
            <person name="Wei D."/>
            <person name="Dai S."/>
            <person name="Zhou R."/>
        </authorList>
    </citation>
    <scope>NUCLEOTIDE SEQUENCE [LARGE SCALE GENOMIC DNA]</scope>
    <source>
        <strain evidence="1">BV-YZ2020</strain>
    </source>
</reference>
<proteinExistence type="predicted"/>
<organism evidence="1 2">
    <name type="scientific">Bauhinia variegata</name>
    <name type="common">Purple orchid tree</name>
    <name type="synonym">Phanera variegata</name>
    <dbReference type="NCBI Taxonomy" id="167791"/>
    <lineage>
        <taxon>Eukaryota</taxon>
        <taxon>Viridiplantae</taxon>
        <taxon>Streptophyta</taxon>
        <taxon>Embryophyta</taxon>
        <taxon>Tracheophyta</taxon>
        <taxon>Spermatophyta</taxon>
        <taxon>Magnoliopsida</taxon>
        <taxon>eudicotyledons</taxon>
        <taxon>Gunneridae</taxon>
        <taxon>Pentapetalae</taxon>
        <taxon>rosids</taxon>
        <taxon>fabids</taxon>
        <taxon>Fabales</taxon>
        <taxon>Fabaceae</taxon>
        <taxon>Cercidoideae</taxon>
        <taxon>Cercideae</taxon>
        <taxon>Bauhiniinae</taxon>
        <taxon>Bauhinia</taxon>
    </lineage>
</organism>
<name>A0ACB9MDL7_BAUVA</name>
<gene>
    <name evidence="1" type="ORF">L6164_021936</name>
</gene>
<dbReference type="EMBL" id="CM039434">
    <property type="protein sequence ID" value="KAI4322225.1"/>
    <property type="molecule type" value="Genomic_DNA"/>
</dbReference>